<keyword evidence="2" id="KW-1185">Reference proteome</keyword>
<evidence type="ECO:0000313" key="2">
    <source>
        <dbReference type="Proteomes" id="UP001385951"/>
    </source>
</evidence>
<protein>
    <recommendedName>
        <fullName evidence="3">Secreted protein</fullName>
    </recommendedName>
</protein>
<evidence type="ECO:0008006" key="3">
    <source>
        <dbReference type="Google" id="ProtNLM"/>
    </source>
</evidence>
<sequence>MRDDSAVSWLVAMCTIHHASALRYRDDGCHPNRICYAQPRIVLDCENPIGYLNKIHGPCLRGVHSLRTCVLLGYDRGSSFHVHNHIVFEHLDTCHRTTQYSGQHIS</sequence>
<dbReference type="AlphaFoldDB" id="A0AAW0FP36"/>
<name>A0AAW0FP36_9APHY</name>
<accession>A0AAW0FP36</accession>
<dbReference type="Proteomes" id="UP001385951">
    <property type="component" value="Unassembled WGS sequence"/>
</dbReference>
<evidence type="ECO:0000313" key="1">
    <source>
        <dbReference type="EMBL" id="KAK7681907.1"/>
    </source>
</evidence>
<comment type="caution">
    <text evidence="1">The sequence shown here is derived from an EMBL/GenBank/DDBJ whole genome shotgun (WGS) entry which is preliminary data.</text>
</comment>
<organism evidence="1 2">
    <name type="scientific">Cerrena zonata</name>
    <dbReference type="NCBI Taxonomy" id="2478898"/>
    <lineage>
        <taxon>Eukaryota</taxon>
        <taxon>Fungi</taxon>
        <taxon>Dikarya</taxon>
        <taxon>Basidiomycota</taxon>
        <taxon>Agaricomycotina</taxon>
        <taxon>Agaricomycetes</taxon>
        <taxon>Polyporales</taxon>
        <taxon>Cerrenaceae</taxon>
        <taxon>Cerrena</taxon>
    </lineage>
</organism>
<gene>
    <name evidence="1" type="ORF">QCA50_014869</name>
</gene>
<reference evidence="1 2" key="1">
    <citation type="submission" date="2022-09" db="EMBL/GenBank/DDBJ databases">
        <authorList>
            <person name="Palmer J.M."/>
        </authorList>
    </citation>
    <scope>NUCLEOTIDE SEQUENCE [LARGE SCALE GENOMIC DNA]</scope>
    <source>
        <strain evidence="1 2">DSM 7382</strain>
    </source>
</reference>
<dbReference type="EMBL" id="JASBNA010000038">
    <property type="protein sequence ID" value="KAK7681907.1"/>
    <property type="molecule type" value="Genomic_DNA"/>
</dbReference>
<proteinExistence type="predicted"/>